<evidence type="ECO:0000313" key="4">
    <source>
        <dbReference type="Proteomes" id="UP000791440"/>
    </source>
</evidence>
<accession>A0A921ZEU9</accession>
<dbReference type="EC" id="2.7.7.49" evidence="1"/>
<dbReference type="FunFam" id="1.10.340.70:FF:000003">
    <property type="entry name" value="Protein CBG25708"/>
    <property type="match status" value="1"/>
</dbReference>
<dbReference type="Proteomes" id="UP000791440">
    <property type="component" value="Unassembled WGS sequence"/>
</dbReference>
<dbReference type="InterPro" id="IPR041588">
    <property type="entry name" value="Integrase_H2C2"/>
</dbReference>
<protein>
    <recommendedName>
        <fullName evidence="1">RNA-directed DNA polymerase</fullName>
        <ecNumber evidence="1">2.7.7.49</ecNumber>
    </recommendedName>
</protein>
<dbReference type="EMBL" id="JH668519">
    <property type="protein sequence ID" value="KAG6456672.1"/>
    <property type="molecule type" value="Genomic_DNA"/>
</dbReference>
<proteinExistence type="predicted"/>
<dbReference type="PROSITE" id="PS50994">
    <property type="entry name" value="INTEGRASE"/>
    <property type="match status" value="1"/>
</dbReference>
<name>A0A921ZEU9_MANSE</name>
<feature type="domain" description="Integrase catalytic" evidence="2">
    <location>
        <begin position="186"/>
        <end position="338"/>
    </location>
</feature>
<keyword evidence="4" id="KW-1185">Reference proteome</keyword>
<dbReference type="FunFam" id="3.30.420.10:FF:000063">
    <property type="entry name" value="Retrovirus-related Pol polyprotein from transposon 297-like Protein"/>
    <property type="match status" value="1"/>
</dbReference>
<reference evidence="3" key="1">
    <citation type="journal article" date="2016" name="Insect Biochem. Mol. Biol.">
        <title>Multifaceted biological insights from a draft genome sequence of the tobacco hornworm moth, Manduca sexta.</title>
        <authorList>
            <person name="Kanost M.R."/>
            <person name="Arrese E.L."/>
            <person name="Cao X."/>
            <person name="Chen Y.R."/>
            <person name="Chellapilla S."/>
            <person name="Goldsmith M.R."/>
            <person name="Grosse-Wilde E."/>
            <person name="Heckel D.G."/>
            <person name="Herndon N."/>
            <person name="Jiang H."/>
            <person name="Papanicolaou A."/>
            <person name="Qu J."/>
            <person name="Soulages J.L."/>
            <person name="Vogel H."/>
            <person name="Walters J."/>
            <person name="Waterhouse R.M."/>
            <person name="Ahn S.J."/>
            <person name="Almeida F.C."/>
            <person name="An C."/>
            <person name="Aqrawi P."/>
            <person name="Bretschneider A."/>
            <person name="Bryant W.B."/>
            <person name="Bucks S."/>
            <person name="Chao H."/>
            <person name="Chevignon G."/>
            <person name="Christen J.M."/>
            <person name="Clarke D.F."/>
            <person name="Dittmer N.T."/>
            <person name="Ferguson L.C.F."/>
            <person name="Garavelou S."/>
            <person name="Gordon K.H.J."/>
            <person name="Gunaratna R.T."/>
            <person name="Han Y."/>
            <person name="Hauser F."/>
            <person name="He Y."/>
            <person name="Heidel-Fischer H."/>
            <person name="Hirsh A."/>
            <person name="Hu Y."/>
            <person name="Jiang H."/>
            <person name="Kalra D."/>
            <person name="Klinner C."/>
            <person name="Konig C."/>
            <person name="Kovar C."/>
            <person name="Kroll A.R."/>
            <person name="Kuwar S.S."/>
            <person name="Lee S.L."/>
            <person name="Lehman R."/>
            <person name="Li K."/>
            <person name="Li Z."/>
            <person name="Liang H."/>
            <person name="Lovelace S."/>
            <person name="Lu Z."/>
            <person name="Mansfield J.H."/>
            <person name="McCulloch K.J."/>
            <person name="Mathew T."/>
            <person name="Morton B."/>
            <person name="Muzny D.M."/>
            <person name="Neunemann D."/>
            <person name="Ongeri F."/>
            <person name="Pauchet Y."/>
            <person name="Pu L.L."/>
            <person name="Pyrousis I."/>
            <person name="Rao X.J."/>
            <person name="Redding A."/>
            <person name="Roesel C."/>
            <person name="Sanchez-Gracia A."/>
            <person name="Schaack S."/>
            <person name="Shukla A."/>
            <person name="Tetreau G."/>
            <person name="Wang Y."/>
            <person name="Xiong G.H."/>
            <person name="Traut W."/>
            <person name="Walsh T.K."/>
            <person name="Worley K.C."/>
            <person name="Wu D."/>
            <person name="Wu W."/>
            <person name="Wu Y.Q."/>
            <person name="Zhang X."/>
            <person name="Zou Z."/>
            <person name="Zucker H."/>
            <person name="Briscoe A.D."/>
            <person name="Burmester T."/>
            <person name="Clem R.J."/>
            <person name="Feyereisen R."/>
            <person name="Grimmelikhuijzen C.J.P."/>
            <person name="Hamodrakas S.J."/>
            <person name="Hansson B.S."/>
            <person name="Huguet E."/>
            <person name="Jermiin L.S."/>
            <person name="Lan Q."/>
            <person name="Lehman H.K."/>
            <person name="Lorenzen M."/>
            <person name="Merzendorfer H."/>
            <person name="Michalopoulos I."/>
            <person name="Morton D.B."/>
            <person name="Muthukrishnan S."/>
            <person name="Oakeshott J.G."/>
            <person name="Palmer W."/>
            <person name="Park Y."/>
            <person name="Passarelli A.L."/>
            <person name="Rozas J."/>
            <person name="Schwartz L.M."/>
            <person name="Smith W."/>
            <person name="Southgate A."/>
            <person name="Vilcinskas A."/>
            <person name="Vogt R."/>
            <person name="Wang P."/>
            <person name="Werren J."/>
            <person name="Yu X.Q."/>
            <person name="Zhou J.J."/>
            <person name="Brown S.J."/>
            <person name="Scherer S.E."/>
            <person name="Richards S."/>
            <person name="Blissard G.W."/>
        </authorList>
    </citation>
    <scope>NUCLEOTIDE SEQUENCE</scope>
</reference>
<dbReference type="PANTHER" id="PTHR37984:SF5">
    <property type="entry name" value="PROTEIN NYNRIN-LIKE"/>
    <property type="match status" value="1"/>
</dbReference>
<dbReference type="Pfam" id="PF00665">
    <property type="entry name" value="rve"/>
    <property type="match status" value="1"/>
</dbReference>
<dbReference type="GO" id="GO:0003964">
    <property type="term" value="F:RNA-directed DNA polymerase activity"/>
    <property type="evidence" value="ECO:0007669"/>
    <property type="project" value="UniProtKB-EC"/>
</dbReference>
<dbReference type="InterPro" id="IPR001584">
    <property type="entry name" value="Integrase_cat-core"/>
</dbReference>
<dbReference type="InterPro" id="IPR050951">
    <property type="entry name" value="Retrovirus_Pol_polyprotein"/>
</dbReference>
<organism evidence="3 4">
    <name type="scientific">Manduca sexta</name>
    <name type="common">Tobacco hawkmoth</name>
    <name type="synonym">Tobacco hornworm</name>
    <dbReference type="NCBI Taxonomy" id="7130"/>
    <lineage>
        <taxon>Eukaryota</taxon>
        <taxon>Metazoa</taxon>
        <taxon>Ecdysozoa</taxon>
        <taxon>Arthropoda</taxon>
        <taxon>Hexapoda</taxon>
        <taxon>Insecta</taxon>
        <taxon>Pterygota</taxon>
        <taxon>Neoptera</taxon>
        <taxon>Endopterygota</taxon>
        <taxon>Lepidoptera</taxon>
        <taxon>Glossata</taxon>
        <taxon>Ditrysia</taxon>
        <taxon>Bombycoidea</taxon>
        <taxon>Sphingidae</taxon>
        <taxon>Sphinginae</taxon>
        <taxon>Sphingini</taxon>
        <taxon>Manduca</taxon>
    </lineage>
</organism>
<gene>
    <name evidence="3" type="ORF">O3G_MSEX009875</name>
</gene>
<dbReference type="PANTHER" id="PTHR37984">
    <property type="entry name" value="PROTEIN CBG26694"/>
    <property type="match status" value="1"/>
</dbReference>
<dbReference type="GO" id="GO:0015074">
    <property type="term" value="P:DNA integration"/>
    <property type="evidence" value="ECO:0007669"/>
    <property type="project" value="InterPro"/>
</dbReference>
<evidence type="ECO:0000259" key="2">
    <source>
        <dbReference type="PROSITE" id="PS50994"/>
    </source>
</evidence>
<evidence type="ECO:0000256" key="1">
    <source>
        <dbReference type="ARBA" id="ARBA00012493"/>
    </source>
</evidence>
<dbReference type="Pfam" id="PF17921">
    <property type="entry name" value="Integrase_H2C2"/>
    <property type="match status" value="1"/>
</dbReference>
<evidence type="ECO:0000313" key="3">
    <source>
        <dbReference type="EMBL" id="KAG6456672.1"/>
    </source>
</evidence>
<comment type="caution">
    <text evidence="3">The sequence shown here is derived from an EMBL/GenBank/DDBJ whole genome shotgun (WGS) entry which is preliminary data.</text>
</comment>
<dbReference type="AlphaFoldDB" id="A0A921ZEU9"/>
<reference evidence="3" key="2">
    <citation type="submission" date="2020-12" db="EMBL/GenBank/DDBJ databases">
        <authorList>
            <person name="Kanost M."/>
        </authorList>
    </citation>
    <scope>NUCLEOTIDE SEQUENCE</scope>
</reference>
<sequence>MAASRVQRWAVLLSGYTYDIEFVPSKSNGADGLSRLPSSSNIHKDNEVTYIHFVEDFLPVTNREVKAEISKDRLLSRVLLYVQSGWPEHCNEDDLKPYFMKRNELYIENGCIMWGYRIIIPNTLQSVVLKQLHSSHMGIVKTKSLARSYIWWPNIDKDVAEVCRRCDTCAAESAAPPRVPPQPWHYAVQPWTRLHIDFLEPIKGKTYLVLIDSSSKWLEIFEMPLTNAAQVIHVLRATFARFGLPVELASDQGPPFASSEFSIFLKQNGIRQIFLPTYHPSSNGAAENAVKSCKMVIKKAYRDNVDVDAALQNFLLVYRNTSHSTTGETPAMLLQRRTLRNRLDLLRGDCSLKDRVNKAKRCQIEYAGGVQRELHVGETVWARNYSKGDKWEKGTVACKVGSRQYIIETGNGRQTTRHIDQIKRRSRFSDVTGPELTDTVEENPYKNKFLKENDVEDVGPTLEKNIYDKPILLEEDKIRQGD</sequence>